<dbReference type="EMBL" id="SUKA01000004">
    <property type="protein sequence ID" value="TJY64346.1"/>
    <property type="molecule type" value="Genomic_DNA"/>
</dbReference>
<dbReference type="AlphaFoldDB" id="A0A4U0GZ20"/>
<dbReference type="RefSeq" id="WP_136821406.1">
    <property type="nucleotide sequence ID" value="NZ_BMJX01000004.1"/>
</dbReference>
<dbReference type="Pfam" id="PF14292">
    <property type="entry name" value="SusE"/>
    <property type="match status" value="1"/>
</dbReference>
<dbReference type="Pfam" id="PF02922">
    <property type="entry name" value="CBM_48"/>
    <property type="match status" value="1"/>
</dbReference>
<gene>
    <name evidence="2" type="ORF">FAZ19_14170</name>
</gene>
<evidence type="ECO:0000313" key="2">
    <source>
        <dbReference type="EMBL" id="TJY64346.1"/>
    </source>
</evidence>
<dbReference type="InterPro" id="IPR033404">
    <property type="entry name" value="DUF5111"/>
</dbReference>
<accession>A0A4U0GZ20</accession>
<dbReference type="InterPro" id="IPR025970">
    <property type="entry name" value="SusE"/>
</dbReference>
<comment type="caution">
    <text evidence="2">The sequence shown here is derived from an EMBL/GenBank/DDBJ whole genome shotgun (WGS) entry which is preliminary data.</text>
</comment>
<dbReference type="PROSITE" id="PS51257">
    <property type="entry name" value="PROKAR_LIPOPROTEIN"/>
    <property type="match status" value="1"/>
</dbReference>
<name>A0A4U0GZ20_9SPHI</name>
<organism evidence="2 3">
    <name type="scientific">Sphingobacterium alkalisoli</name>
    <dbReference type="NCBI Taxonomy" id="1874115"/>
    <lineage>
        <taxon>Bacteria</taxon>
        <taxon>Pseudomonadati</taxon>
        <taxon>Bacteroidota</taxon>
        <taxon>Sphingobacteriia</taxon>
        <taxon>Sphingobacteriales</taxon>
        <taxon>Sphingobacteriaceae</taxon>
        <taxon>Sphingobacterium</taxon>
    </lineage>
</organism>
<protein>
    <submittedName>
        <fullName evidence="2">DUF5111 domain-containing protein</fullName>
    </submittedName>
</protein>
<dbReference type="InterPro" id="IPR000601">
    <property type="entry name" value="PKD_dom"/>
</dbReference>
<reference evidence="2 3" key="1">
    <citation type="submission" date="2019-04" db="EMBL/GenBank/DDBJ databases">
        <title>Sphingobacterium olei sp. nov., isolated from oil-contaminated soil.</title>
        <authorList>
            <person name="Liu B."/>
        </authorList>
    </citation>
    <scope>NUCLEOTIDE SEQUENCE [LARGE SCALE GENOMIC DNA]</scope>
    <source>
        <strain evidence="2 3">Y3L14</strain>
    </source>
</reference>
<dbReference type="Proteomes" id="UP000309872">
    <property type="component" value="Unassembled WGS sequence"/>
</dbReference>
<keyword evidence="3" id="KW-1185">Reference proteome</keyword>
<dbReference type="InterPro" id="IPR014756">
    <property type="entry name" value="Ig_E-set"/>
</dbReference>
<dbReference type="InterPro" id="IPR004193">
    <property type="entry name" value="Glyco_hydro_13_N"/>
</dbReference>
<dbReference type="GO" id="GO:0004553">
    <property type="term" value="F:hydrolase activity, hydrolyzing O-glycosyl compounds"/>
    <property type="evidence" value="ECO:0007669"/>
    <property type="project" value="InterPro"/>
</dbReference>
<evidence type="ECO:0000259" key="1">
    <source>
        <dbReference type="PROSITE" id="PS50093"/>
    </source>
</evidence>
<dbReference type="InterPro" id="IPR013783">
    <property type="entry name" value="Ig-like_fold"/>
</dbReference>
<evidence type="ECO:0000313" key="3">
    <source>
        <dbReference type="Proteomes" id="UP000309872"/>
    </source>
</evidence>
<dbReference type="Gene3D" id="2.60.40.10">
    <property type="entry name" value="Immunoglobulins"/>
    <property type="match status" value="1"/>
</dbReference>
<dbReference type="Pfam" id="PF17138">
    <property type="entry name" value="DUF5111"/>
    <property type="match status" value="1"/>
</dbReference>
<dbReference type="GO" id="GO:0005975">
    <property type="term" value="P:carbohydrate metabolic process"/>
    <property type="evidence" value="ECO:0007669"/>
    <property type="project" value="InterPro"/>
</dbReference>
<proteinExistence type="predicted"/>
<feature type="domain" description="PKD" evidence="1">
    <location>
        <begin position="301"/>
        <end position="350"/>
    </location>
</feature>
<sequence length="350" mass="38918">MKQIFIGLLAVFFAACSKEGVEPRISGFEPATLATSSTDVVLDANNRKSLALQLMWNEGQLTSTESIAQGTLKTSLQFSVTASFETIARNVDQISSSMSYTNEQLNSLVFGMGFVPLEKQSLYVRVVSRLANNLDPLYSNIVRIDITPYEATDDGDYLYMANSEFSSFPWRLCSRQENGVYDGFVQVDQWYNFYLANEASADASKIYGSYPLDGNQYVLYAGADRWNCWTSNGGYLYLTADVNQLEWKETVISSLTVTGDFNGWSATANPMTYDKENKVWTASITTTAAEQWGIKILINGSWSWFFGGSEAEGECALYTSDAGGFTYDKVGTYTLKLDLSDPKAFKYSVE</sequence>
<dbReference type="OrthoDB" id="975117at2"/>
<dbReference type="PROSITE" id="PS50093">
    <property type="entry name" value="PKD"/>
    <property type="match status" value="1"/>
</dbReference>
<dbReference type="SUPFAM" id="SSF81296">
    <property type="entry name" value="E set domains"/>
    <property type="match status" value="1"/>
</dbReference>